<dbReference type="SUPFAM" id="SSF51322">
    <property type="entry name" value="Cyanovirin-N"/>
    <property type="match status" value="1"/>
</dbReference>
<evidence type="ECO:0000313" key="7">
    <source>
        <dbReference type="Proteomes" id="UP000664169"/>
    </source>
</evidence>
<dbReference type="InterPro" id="IPR050889">
    <property type="entry name" value="Dendritic_Spine_Reg/Scaffold"/>
</dbReference>
<feature type="region of interest" description="Disordered" evidence="4">
    <location>
        <begin position="1"/>
        <end position="84"/>
    </location>
</feature>
<dbReference type="EMBL" id="CAJPDQ010000004">
    <property type="protein sequence ID" value="CAF9908487.1"/>
    <property type="molecule type" value="Genomic_DNA"/>
</dbReference>
<dbReference type="InterPro" id="IPR031359">
    <property type="entry name" value="NACHT_N"/>
</dbReference>
<feature type="compositionally biased region" description="Basic and acidic residues" evidence="4">
    <location>
        <begin position="1"/>
        <end position="15"/>
    </location>
</feature>
<name>A0A8H3EM81_9LECA</name>
<evidence type="ECO:0000313" key="6">
    <source>
        <dbReference type="EMBL" id="CAF9908487.1"/>
    </source>
</evidence>
<keyword evidence="1" id="KW-0677">Repeat</keyword>
<feature type="repeat" description="ANK" evidence="3">
    <location>
        <begin position="1248"/>
        <end position="1280"/>
    </location>
</feature>
<reference evidence="6" key="1">
    <citation type="submission" date="2021-03" db="EMBL/GenBank/DDBJ databases">
        <authorList>
            <person name="Tagirdzhanova G."/>
        </authorList>
    </citation>
    <scope>NUCLEOTIDE SEQUENCE</scope>
</reference>
<feature type="compositionally biased region" description="Low complexity" evidence="4">
    <location>
        <begin position="49"/>
        <end position="62"/>
    </location>
</feature>
<dbReference type="PANTHER" id="PTHR24166:SF48">
    <property type="entry name" value="PROTEIN VAPYRIN"/>
    <property type="match status" value="1"/>
</dbReference>
<feature type="domain" description="Cyanovirin-N" evidence="5">
    <location>
        <begin position="1583"/>
        <end position="1683"/>
    </location>
</feature>
<dbReference type="PROSITE" id="PS50088">
    <property type="entry name" value="ANK_REPEAT"/>
    <property type="match status" value="9"/>
</dbReference>
<feature type="repeat" description="ANK" evidence="3">
    <location>
        <begin position="1347"/>
        <end position="1379"/>
    </location>
</feature>
<dbReference type="SMART" id="SM00248">
    <property type="entry name" value="ANK"/>
    <property type="match status" value="15"/>
</dbReference>
<proteinExistence type="predicted"/>
<dbReference type="InterPro" id="IPR056884">
    <property type="entry name" value="NPHP3-like_N"/>
</dbReference>
<dbReference type="OrthoDB" id="163438at2759"/>
<feature type="repeat" description="ANK" evidence="3">
    <location>
        <begin position="1215"/>
        <end position="1247"/>
    </location>
</feature>
<dbReference type="PROSITE" id="PS50297">
    <property type="entry name" value="ANK_REP_REGION"/>
    <property type="match status" value="9"/>
</dbReference>
<sequence length="1687" mass="189828">MPFWRRERSQSKDKSSSPFRRFLGSRDQAINRTSSLVQTRSNPSLHNAPSPLLTSSSPALRPDINHATSAPATGSAANSHDPEHVATTLEQSRSIQSAAAETTIANTQTILSIRPAAVDERFLQENVSLWDLAYDGLKANDEIKVRKLIDEYEMLLQRDLLSVSGPLDVFDIERQSTNGTVQSLSIFDRTSRRTQLEDQLSQGKVKHDTDGKIVIRGHIIDIRDCMVKIGGGVEFVKDWVGQAAKASPEASVAWSVVCLGLQMFTKTAQVEEMNSDGLAYVSSRMQLYIALEQLLYPVNVPPASTAAREEVRLSLIELYERILEFQIRSIVRFRKGHWYQDIYGKDDWQAMRDRIELLESNIRTDSLLISNHESSMQLQMLLKSANDAQMEMMDISRQQLKHLQNMDANLTKQTDFQSQKLKLAQKQEVEQQEEKESKCMEALRLDQRYDESKELISPLVEGTCHWFLDQLDYKNWLYNSGCLLVSADPGCGKSVLAKHILENELPHKDARRIVCYFFFRDQIQNTFAMALSALLHQLLQKAQDMFKYLLPLYKSDGAKMIGNSAGLSEALLKMLSDPKIQPVTFILDALDECKGNDVEKLLEWIARINKLENSATRHKFLLTSRPYQEIVTQFGRMKGSLYVHIPGNDKSKEISEEVNLVIRYRCQKLYEDGRIYEDARDKLLSKLLAQPHNTYLFVYLVFKELEKQGHYKQTKKELERRLRDLPDSVDQAYENILNRNTKGDPLSRDKVVRLLSVMLSAHRPLKVEEIQCAVKLDFQDYPSYHEDLDLEDAFDFRNKLRDWCGLFVQIDNEDQVTFLHQTAREFLLPKVGEKIGSAQALEMWAHSITLVEAHALLATICITYLSLKDFDQSGELNLSEKHDKKTEVIASAVAGETAQEQSPQDRIDELYRQHWAEEPWRVDMSERYPFLRYAAREWNYHFIEGHCDKSSETVDGALALYNENTGHFSTWAKISEILPIWEFPHLPEHFQQPRPFTLAASISQPIFRRLAGIHQFHLDNQLDEAALMTAIRKGQGDNAILLLEHGVNPNCQVRYGNTALSECVYSSLKSVAAYLLEHGARIDANALCAASSQRDMYFLVAFLKHDVEINAANFSGYNPLYNAAQNNSIEAVDLLLEHGADLNLRSVKGGFTALHVAEGYNHLDLAQKLLHYGIDINRPSEQGCTALLLAANSGHLDGVRLLLQNRAEVDAADDDDDTALTCAARNGHYEVVELLLEYHADVNRQTKQGSTALLLAAWDGYLNIVRLLLEKHAEVDTVDHDGFTALSCAARNGHSAVVETLLEHHAGVNKGIQKGTTALHSAAWDGYDKLVETLLNHGAEVDIQNKHGCTVLLESAYNGHLSIVEMLLQHKADPNIVDDDGDIAITSAALNGHYKIVQLLLQHNAAFTHTNFTGYNALHSAAVGKTSEGEEDAREEQSSEAETEDYIKTMQLLIEAGLDINVANSDGTTPLMRAVSRLRGHRRVLEYLIENGANIDAQDKDGRTCMHYVYSNDALQVLVERGLDVNRRDFLGRTPLLQVMLHPKGIRNLDRFISLYHAMVKHGADPAIKDNVGLSPPTCLDGGFSATSREISLDGKANLTATCSKKSGGTKQNTINLDTCLKIEDGRLTWAHEGNFSTSVGETKLIHEGRVLQAEVLDNSGVWRQAYIWLDEKIANNEGDLKVVGLA</sequence>
<evidence type="ECO:0000256" key="2">
    <source>
        <dbReference type="ARBA" id="ARBA00023043"/>
    </source>
</evidence>
<feature type="compositionally biased region" description="Polar residues" evidence="4">
    <location>
        <begin position="28"/>
        <end position="47"/>
    </location>
</feature>
<feature type="repeat" description="ANK" evidence="3">
    <location>
        <begin position="1314"/>
        <end position="1346"/>
    </location>
</feature>
<dbReference type="Pfam" id="PF08881">
    <property type="entry name" value="CVNH"/>
    <property type="match status" value="1"/>
</dbReference>
<feature type="repeat" description="ANK" evidence="3">
    <location>
        <begin position="1281"/>
        <end position="1309"/>
    </location>
</feature>
<dbReference type="Gene3D" id="1.25.40.20">
    <property type="entry name" value="Ankyrin repeat-containing domain"/>
    <property type="match status" value="6"/>
</dbReference>
<feature type="repeat" description="ANK" evidence="3">
    <location>
        <begin position="1149"/>
        <end position="1181"/>
    </location>
</feature>
<accession>A0A8H3EM81</accession>
<dbReference type="InterPro" id="IPR011058">
    <property type="entry name" value="Cyanovirin-N"/>
</dbReference>
<dbReference type="Pfam" id="PF23239">
    <property type="entry name" value="DUF7069"/>
    <property type="match status" value="1"/>
</dbReference>
<feature type="compositionally biased region" description="Acidic residues" evidence="4">
    <location>
        <begin position="1429"/>
        <end position="1442"/>
    </location>
</feature>
<dbReference type="SUPFAM" id="SSF52540">
    <property type="entry name" value="P-loop containing nucleoside triphosphate hydrolases"/>
    <property type="match status" value="1"/>
</dbReference>
<dbReference type="Pfam" id="PF12796">
    <property type="entry name" value="Ank_2"/>
    <property type="match status" value="6"/>
</dbReference>
<dbReference type="InterPro" id="IPR036673">
    <property type="entry name" value="Cyanovirin-N_sf"/>
</dbReference>
<dbReference type="Pfam" id="PF22939">
    <property type="entry name" value="WHD_GPIID"/>
    <property type="match status" value="1"/>
</dbReference>
<feature type="region of interest" description="Disordered" evidence="4">
    <location>
        <begin position="1423"/>
        <end position="1442"/>
    </location>
</feature>
<feature type="repeat" description="ANK" evidence="3">
    <location>
        <begin position="1182"/>
        <end position="1214"/>
    </location>
</feature>
<dbReference type="Pfam" id="PF17100">
    <property type="entry name" value="NACHT_N"/>
    <property type="match status" value="1"/>
</dbReference>
<evidence type="ECO:0000259" key="5">
    <source>
        <dbReference type="SMART" id="SM01111"/>
    </source>
</evidence>
<keyword evidence="2 3" id="KW-0040">ANK repeat</keyword>
<protein>
    <recommendedName>
        <fullName evidence="5">Cyanovirin-N domain-containing protein</fullName>
    </recommendedName>
</protein>
<evidence type="ECO:0000256" key="1">
    <source>
        <dbReference type="ARBA" id="ARBA00022737"/>
    </source>
</evidence>
<comment type="caution">
    <text evidence="6">The sequence shown here is derived from an EMBL/GenBank/DDBJ whole genome shotgun (WGS) entry which is preliminary data.</text>
</comment>
<evidence type="ECO:0000256" key="3">
    <source>
        <dbReference type="PROSITE-ProRule" id="PRU00023"/>
    </source>
</evidence>
<keyword evidence="7" id="KW-1185">Reference proteome</keyword>
<dbReference type="InterPro" id="IPR054471">
    <property type="entry name" value="GPIID_WHD"/>
</dbReference>
<feature type="repeat" description="ANK" evidence="3">
    <location>
        <begin position="1115"/>
        <end position="1147"/>
    </location>
</feature>
<dbReference type="Pfam" id="PF24883">
    <property type="entry name" value="NPHP3_N"/>
    <property type="match status" value="1"/>
</dbReference>
<dbReference type="InterPro" id="IPR027417">
    <property type="entry name" value="P-loop_NTPase"/>
</dbReference>
<organism evidence="6 7">
    <name type="scientific">Gomphillus americanus</name>
    <dbReference type="NCBI Taxonomy" id="1940652"/>
    <lineage>
        <taxon>Eukaryota</taxon>
        <taxon>Fungi</taxon>
        <taxon>Dikarya</taxon>
        <taxon>Ascomycota</taxon>
        <taxon>Pezizomycotina</taxon>
        <taxon>Lecanoromycetes</taxon>
        <taxon>OSLEUM clade</taxon>
        <taxon>Ostropomycetidae</taxon>
        <taxon>Ostropales</taxon>
        <taxon>Graphidaceae</taxon>
        <taxon>Gomphilloideae</taxon>
        <taxon>Gomphillus</taxon>
    </lineage>
</organism>
<gene>
    <name evidence="6" type="ORF">GOMPHAMPRED_006177</name>
</gene>
<feature type="compositionally biased region" description="Polar residues" evidence="4">
    <location>
        <begin position="66"/>
        <end position="78"/>
    </location>
</feature>
<dbReference type="Gene3D" id="2.30.60.10">
    <property type="entry name" value="Cyanovirin-N"/>
    <property type="match status" value="1"/>
</dbReference>
<evidence type="ECO:0000256" key="4">
    <source>
        <dbReference type="SAM" id="MobiDB-lite"/>
    </source>
</evidence>
<dbReference type="SMART" id="SM01111">
    <property type="entry name" value="CVNH"/>
    <property type="match status" value="1"/>
</dbReference>
<dbReference type="Gene3D" id="3.40.50.300">
    <property type="entry name" value="P-loop containing nucleotide triphosphate hydrolases"/>
    <property type="match status" value="1"/>
</dbReference>
<dbReference type="InterPro" id="IPR036770">
    <property type="entry name" value="Ankyrin_rpt-contain_sf"/>
</dbReference>
<dbReference type="InterPro" id="IPR002110">
    <property type="entry name" value="Ankyrin_rpt"/>
</dbReference>
<dbReference type="PANTHER" id="PTHR24166">
    <property type="entry name" value="ROLLING PEBBLES, ISOFORM B"/>
    <property type="match status" value="1"/>
</dbReference>
<dbReference type="Proteomes" id="UP000664169">
    <property type="component" value="Unassembled WGS sequence"/>
</dbReference>
<dbReference type="InterPro" id="IPR055497">
    <property type="entry name" value="DUF7069"/>
</dbReference>
<feature type="repeat" description="ANK" evidence="3">
    <location>
        <begin position="1466"/>
        <end position="1500"/>
    </location>
</feature>
<dbReference type="SUPFAM" id="SSF48403">
    <property type="entry name" value="Ankyrin repeat"/>
    <property type="match status" value="2"/>
</dbReference>